<dbReference type="Pfam" id="PF04479">
    <property type="entry name" value="RTA1"/>
    <property type="match status" value="1"/>
</dbReference>
<dbReference type="OrthoDB" id="3358017at2759"/>
<accession>A0A8H4TRH7</accession>
<keyword evidence="7" id="KW-1185">Reference proteome</keyword>
<comment type="caution">
    <text evidence="6">The sequence shown here is derived from an EMBL/GenBank/DDBJ whole genome shotgun (WGS) entry which is preliminary data.</text>
</comment>
<evidence type="ECO:0000256" key="5">
    <source>
        <dbReference type="SAM" id="Phobius"/>
    </source>
</evidence>
<evidence type="ECO:0000313" key="6">
    <source>
        <dbReference type="EMBL" id="KAF4962771.1"/>
    </source>
</evidence>
<feature type="transmembrane region" description="Helical" evidence="5">
    <location>
        <begin position="116"/>
        <end position="139"/>
    </location>
</feature>
<keyword evidence="2 5" id="KW-0812">Transmembrane</keyword>
<dbReference type="Proteomes" id="UP000622797">
    <property type="component" value="Unassembled WGS sequence"/>
</dbReference>
<organism evidence="6 7">
    <name type="scientific">Fusarium sarcochroum</name>
    <dbReference type="NCBI Taxonomy" id="1208366"/>
    <lineage>
        <taxon>Eukaryota</taxon>
        <taxon>Fungi</taxon>
        <taxon>Dikarya</taxon>
        <taxon>Ascomycota</taxon>
        <taxon>Pezizomycotina</taxon>
        <taxon>Sordariomycetes</taxon>
        <taxon>Hypocreomycetidae</taxon>
        <taxon>Hypocreales</taxon>
        <taxon>Nectriaceae</taxon>
        <taxon>Fusarium</taxon>
        <taxon>Fusarium lateritium species complex</taxon>
    </lineage>
</organism>
<keyword evidence="4 5" id="KW-0472">Membrane</keyword>
<keyword evidence="3 5" id="KW-1133">Transmembrane helix</keyword>
<comment type="subcellular location">
    <subcellularLocation>
        <location evidence="1">Membrane</location>
        <topology evidence="1">Multi-pass membrane protein</topology>
    </subcellularLocation>
</comment>
<proteinExistence type="predicted"/>
<gene>
    <name evidence="6" type="ORF">FSARC_9175</name>
</gene>
<evidence type="ECO:0000256" key="1">
    <source>
        <dbReference type="ARBA" id="ARBA00004141"/>
    </source>
</evidence>
<evidence type="ECO:0000256" key="3">
    <source>
        <dbReference type="ARBA" id="ARBA00022989"/>
    </source>
</evidence>
<dbReference type="PANTHER" id="PTHR31465">
    <property type="entry name" value="PROTEIN RTA1-RELATED"/>
    <property type="match status" value="1"/>
</dbReference>
<protein>
    <submittedName>
        <fullName evidence="6">Uncharacterized protein</fullName>
    </submittedName>
</protein>
<evidence type="ECO:0000313" key="7">
    <source>
        <dbReference type="Proteomes" id="UP000622797"/>
    </source>
</evidence>
<dbReference type="AlphaFoldDB" id="A0A8H4TRH7"/>
<dbReference type="EMBL" id="JABEXW010000525">
    <property type="protein sequence ID" value="KAF4962771.1"/>
    <property type="molecule type" value="Genomic_DNA"/>
</dbReference>
<feature type="transmembrane region" description="Helical" evidence="5">
    <location>
        <begin position="151"/>
        <end position="176"/>
    </location>
</feature>
<feature type="transmembrane region" description="Helical" evidence="5">
    <location>
        <begin position="41"/>
        <end position="62"/>
    </location>
</feature>
<evidence type="ECO:0000256" key="2">
    <source>
        <dbReference type="ARBA" id="ARBA00022692"/>
    </source>
</evidence>
<feature type="transmembrane region" description="Helical" evidence="5">
    <location>
        <begin position="197"/>
        <end position="216"/>
    </location>
</feature>
<dbReference type="InterPro" id="IPR007568">
    <property type="entry name" value="RTA1"/>
</dbReference>
<dbReference type="GO" id="GO:0016020">
    <property type="term" value="C:membrane"/>
    <property type="evidence" value="ECO:0007669"/>
    <property type="project" value="UniProtKB-SubCell"/>
</dbReference>
<sequence>MSDFTFYRYIPSLVAPAAISGAFGLSFCLHTYQCIRTKTKYMMPLLVGSICETVGFAARAVSASEAPNYSLGPYIIQSLLVLVAPVIIVASIYMFFGRIIRVTEGGSRSVIRERLLTVTFVCSDIFAFLVQSTGAGMMAKEDADAQEAGKYITVGGLILQLIMFGFFIVISVVWHVRIHRQPTPASHNALNLWRKHMLVLYVTSILVMIRSVFRLVEYLQGNDGYLLGSEIWLYVFDAALMLIVVIIFNLFHPSELTKTVKTSEKNWLSLIKRSISHPENDTCPTRDHPHDALSTEA</sequence>
<reference evidence="6" key="2">
    <citation type="submission" date="2020-05" db="EMBL/GenBank/DDBJ databases">
        <authorList>
            <person name="Kim H.-S."/>
            <person name="Proctor R.H."/>
            <person name="Brown D.W."/>
        </authorList>
    </citation>
    <scope>NUCLEOTIDE SEQUENCE</scope>
    <source>
        <strain evidence="6">NRRL 20472</strain>
    </source>
</reference>
<reference evidence="6" key="1">
    <citation type="journal article" date="2020" name="BMC Genomics">
        <title>Correction to: Identification and distribution of gene clusters required for synthesis of sphingolipid metabolism inhibitors in diverse species of the filamentous fungus Fusarium.</title>
        <authorList>
            <person name="Kim H.S."/>
            <person name="Lohmar J.M."/>
            <person name="Busman M."/>
            <person name="Brown D.W."/>
            <person name="Naumann T.A."/>
            <person name="Divon H.H."/>
            <person name="Lysoe E."/>
            <person name="Uhlig S."/>
            <person name="Proctor R.H."/>
        </authorList>
    </citation>
    <scope>NUCLEOTIDE SEQUENCE</scope>
    <source>
        <strain evidence="6">NRRL 20472</strain>
    </source>
</reference>
<feature type="transmembrane region" description="Helical" evidence="5">
    <location>
        <begin position="6"/>
        <end position="29"/>
    </location>
</feature>
<feature type="transmembrane region" description="Helical" evidence="5">
    <location>
        <begin position="74"/>
        <end position="96"/>
    </location>
</feature>
<evidence type="ECO:0000256" key="4">
    <source>
        <dbReference type="ARBA" id="ARBA00023136"/>
    </source>
</evidence>
<dbReference type="PANTHER" id="PTHR31465:SF35">
    <property type="entry name" value="RTA1 DOMAIN PROTEIN-RELATED"/>
    <property type="match status" value="1"/>
</dbReference>
<feature type="transmembrane region" description="Helical" evidence="5">
    <location>
        <begin position="231"/>
        <end position="251"/>
    </location>
</feature>
<name>A0A8H4TRH7_9HYPO</name>